<dbReference type="KEGG" id="had:CDV25_05955"/>
<evidence type="ECO:0000313" key="1">
    <source>
        <dbReference type="EMBL" id="AWI34350.1"/>
    </source>
</evidence>
<reference evidence="1 2" key="1">
    <citation type="submission" date="2017-06" db="EMBL/GenBank/DDBJ databases">
        <title>Complete genome of Helicobacter apodemus.</title>
        <authorList>
            <person name="Cho S."/>
        </authorList>
    </citation>
    <scope>NUCLEOTIDE SEQUENCE [LARGE SCALE GENOMIC DNA]</scope>
    <source>
        <strain evidence="2">SNUVETPUB-15-01</strain>
    </source>
</reference>
<dbReference type="Proteomes" id="UP000244890">
    <property type="component" value="Chromosome"/>
</dbReference>
<dbReference type="OrthoDB" id="5324454at2"/>
<sequence length="130" mass="14710">MNKIFGVLKAFVSQGGISRLEVEAEELVFFVLLLEDCASLKNYLNKDICIGFKESNVVIASRIEGVSNTFEAKILSFENDHLFMRLSLECKAAENGDIKVLTSYECGKNLIRSEKVFWHILESEIMVLAR</sequence>
<dbReference type="AlphaFoldDB" id="A0A2U8FDM2"/>
<organism evidence="1 2">
    <name type="scientific">Helicobacter apodemus</name>
    <dbReference type="NCBI Taxonomy" id="135569"/>
    <lineage>
        <taxon>Bacteria</taxon>
        <taxon>Pseudomonadati</taxon>
        <taxon>Campylobacterota</taxon>
        <taxon>Epsilonproteobacteria</taxon>
        <taxon>Campylobacterales</taxon>
        <taxon>Helicobacteraceae</taxon>
        <taxon>Helicobacter</taxon>
    </lineage>
</organism>
<dbReference type="RefSeq" id="WP_108911174.1">
    <property type="nucleotide sequence ID" value="NZ_CP021886.1"/>
</dbReference>
<name>A0A2U8FDM2_9HELI</name>
<gene>
    <name evidence="1" type="ORF">CDV25_05955</name>
</gene>
<evidence type="ECO:0000313" key="2">
    <source>
        <dbReference type="Proteomes" id="UP000244890"/>
    </source>
</evidence>
<dbReference type="EMBL" id="CP021886">
    <property type="protein sequence ID" value="AWI34350.1"/>
    <property type="molecule type" value="Genomic_DNA"/>
</dbReference>
<proteinExistence type="predicted"/>
<protein>
    <submittedName>
        <fullName evidence="1">Molybdate ABC transporter</fullName>
    </submittedName>
</protein>
<accession>A0A2U8FDM2</accession>